<proteinExistence type="inferred from homology"/>
<dbReference type="InterPro" id="IPR004468">
    <property type="entry name" value="CTP_synthase"/>
</dbReference>
<dbReference type="UniPathway" id="UPA00159">
    <property type="reaction ID" value="UER00277"/>
</dbReference>
<feature type="domain" description="CTP synthase N-terminal" evidence="11">
    <location>
        <begin position="10"/>
        <end position="159"/>
    </location>
</feature>
<dbReference type="Pfam" id="PF00117">
    <property type="entry name" value="GATase"/>
    <property type="match status" value="1"/>
</dbReference>
<dbReference type="InterPro" id="IPR027417">
    <property type="entry name" value="P-loop_NTPase"/>
</dbReference>
<keyword evidence="7 9" id="KW-0665">Pyrimidine biosynthesis</keyword>
<dbReference type="PANTHER" id="PTHR11550:SF0">
    <property type="entry name" value="CTP SYNTHASE-RELATED"/>
    <property type="match status" value="1"/>
</dbReference>
<sequence length="505" mass="56744">ISSDIQSSNKTAISAYIASLLDFNKIKIHYLKLNPALSVQLGLLAPQAVGEAFITFDGGQLDKDVGILERSLSYPLSKKSCLTLGQAIDTINVSEANSKDCCFEFLSMDDHLVQYIVNHIKSFSEESEDIMVIEIGGSITELGGQAFCKAVSKLEPRSCHHIFVGDNKQNFFNSINSADLDLFIQFDDQQRQRGMHIEDLILTQINQLISKQLKVKMAQVNLEHTCLHSPFNQKFTKQIQVAIVGRYIQNPAAYMSILDALYTAAQFNQISISLKFIQSLYLNENNVDENLKDVDAIIIPGGFGQCGLEGKITAIKYARTKKIPMLGICLGFQLTIIEFARNVCGMTGANTTEIDPNCEYPVIDKLHEIICGLTGECAQSQKKFQEISYNKYFGMNLGDCVINPIKGTIAAECFNEDKKERHWHSYAVNMKFWQKLAEKGLIAAVWDQTNNIVVGVEIKDHPFFVAYQFHPEFKSDYGQPRKIFEQFVTTAHNLLDKKSKNTNKQ</sequence>
<evidence type="ECO:0000256" key="4">
    <source>
        <dbReference type="ARBA" id="ARBA00022741"/>
    </source>
</evidence>
<evidence type="ECO:0000256" key="6">
    <source>
        <dbReference type="ARBA" id="ARBA00022962"/>
    </source>
</evidence>
<evidence type="ECO:0000313" key="12">
    <source>
        <dbReference type="EMBL" id="JAP92840.1"/>
    </source>
</evidence>
<evidence type="ECO:0000256" key="1">
    <source>
        <dbReference type="ARBA" id="ARBA00005171"/>
    </source>
</evidence>
<comment type="catalytic activity">
    <reaction evidence="8 9">
        <text>UTP + L-glutamine + ATP + H2O = CTP + L-glutamate + ADP + phosphate + 2 H(+)</text>
        <dbReference type="Rhea" id="RHEA:26426"/>
        <dbReference type="ChEBI" id="CHEBI:15377"/>
        <dbReference type="ChEBI" id="CHEBI:15378"/>
        <dbReference type="ChEBI" id="CHEBI:29985"/>
        <dbReference type="ChEBI" id="CHEBI:30616"/>
        <dbReference type="ChEBI" id="CHEBI:37563"/>
        <dbReference type="ChEBI" id="CHEBI:43474"/>
        <dbReference type="ChEBI" id="CHEBI:46398"/>
        <dbReference type="ChEBI" id="CHEBI:58359"/>
        <dbReference type="ChEBI" id="CHEBI:456216"/>
        <dbReference type="EC" id="6.3.4.2"/>
    </reaction>
</comment>
<feature type="domain" description="Glutamine amidotransferase" evidence="10">
    <location>
        <begin position="272"/>
        <end position="488"/>
    </location>
</feature>
<dbReference type="SUPFAM" id="SSF52540">
    <property type="entry name" value="P-loop containing nucleoside triphosphate hydrolases"/>
    <property type="match status" value="1"/>
</dbReference>
<evidence type="ECO:0000256" key="8">
    <source>
        <dbReference type="ARBA" id="ARBA00047781"/>
    </source>
</evidence>
<comment type="similarity">
    <text evidence="2 9">Belongs to the CTP synthase family.</text>
</comment>
<dbReference type="PANTHER" id="PTHR11550">
    <property type="entry name" value="CTP SYNTHASE"/>
    <property type="match status" value="1"/>
</dbReference>
<keyword evidence="3 9" id="KW-0436">Ligase</keyword>
<evidence type="ECO:0000256" key="9">
    <source>
        <dbReference type="RuleBase" id="RU810713"/>
    </source>
</evidence>
<comment type="function">
    <text evidence="9">Catalyzes the ATP-dependent amination of UTP to CTP with either L-glutamine or ammonia as the source of nitrogen.</text>
</comment>
<dbReference type="InterPro" id="IPR017456">
    <property type="entry name" value="CTP_synthase_N"/>
</dbReference>
<dbReference type="AlphaFoldDB" id="A0A146K7L6"/>
<evidence type="ECO:0000256" key="3">
    <source>
        <dbReference type="ARBA" id="ARBA00022598"/>
    </source>
</evidence>
<dbReference type="CDD" id="cd01746">
    <property type="entry name" value="GATase1_CTP_Synthase"/>
    <property type="match status" value="1"/>
</dbReference>
<dbReference type="InterPro" id="IPR033828">
    <property type="entry name" value="GATase1_CTP_Synthase"/>
</dbReference>
<evidence type="ECO:0000256" key="2">
    <source>
        <dbReference type="ARBA" id="ARBA00007533"/>
    </source>
</evidence>
<evidence type="ECO:0000256" key="5">
    <source>
        <dbReference type="ARBA" id="ARBA00022840"/>
    </source>
</evidence>
<dbReference type="GO" id="GO:0005524">
    <property type="term" value="F:ATP binding"/>
    <property type="evidence" value="ECO:0007669"/>
    <property type="project" value="UniProtKB-KW"/>
</dbReference>
<dbReference type="InterPro" id="IPR017926">
    <property type="entry name" value="GATASE"/>
</dbReference>
<evidence type="ECO:0000259" key="10">
    <source>
        <dbReference type="Pfam" id="PF00117"/>
    </source>
</evidence>
<dbReference type="Gene3D" id="3.40.50.300">
    <property type="entry name" value="P-loop containing nucleotide triphosphate hydrolases"/>
    <property type="match status" value="1"/>
</dbReference>
<dbReference type="PROSITE" id="PS51273">
    <property type="entry name" value="GATASE_TYPE_1"/>
    <property type="match status" value="1"/>
</dbReference>
<dbReference type="GO" id="GO:0042802">
    <property type="term" value="F:identical protein binding"/>
    <property type="evidence" value="ECO:0007669"/>
    <property type="project" value="TreeGrafter"/>
</dbReference>
<protein>
    <recommendedName>
        <fullName evidence="9">CTP synthase</fullName>
        <ecNumber evidence="9">6.3.4.2</ecNumber>
    </recommendedName>
    <alternativeName>
        <fullName evidence="9">UTP--ammonia ligase</fullName>
    </alternativeName>
</protein>
<evidence type="ECO:0000256" key="7">
    <source>
        <dbReference type="ARBA" id="ARBA00022975"/>
    </source>
</evidence>
<dbReference type="SUPFAM" id="SSF52317">
    <property type="entry name" value="Class I glutamine amidotransferase-like"/>
    <property type="match status" value="1"/>
</dbReference>
<reference evidence="12" key="1">
    <citation type="submission" date="2015-07" db="EMBL/GenBank/DDBJ databases">
        <title>Adaptation to a free-living lifestyle via gene acquisitions in the diplomonad Trepomonas sp. PC1.</title>
        <authorList>
            <person name="Xu F."/>
            <person name="Jerlstrom-Hultqvist J."/>
            <person name="Kolisko M."/>
            <person name="Simpson A.G.B."/>
            <person name="Roger A.J."/>
            <person name="Svard S.G."/>
            <person name="Andersson J.O."/>
        </authorList>
    </citation>
    <scope>NUCLEOTIDE SEQUENCE</scope>
    <source>
        <strain evidence="12">PC1</strain>
    </source>
</reference>
<dbReference type="Gene3D" id="3.40.50.880">
    <property type="match status" value="1"/>
</dbReference>
<keyword evidence="6 9" id="KW-0315">Glutamine amidotransferase</keyword>
<keyword evidence="4 9" id="KW-0547">Nucleotide-binding</keyword>
<dbReference type="InterPro" id="IPR029062">
    <property type="entry name" value="Class_I_gatase-like"/>
</dbReference>
<feature type="non-terminal residue" evidence="12">
    <location>
        <position position="1"/>
    </location>
</feature>
<dbReference type="GO" id="GO:0019856">
    <property type="term" value="P:pyrimidine nucleobase biosynthetic process"/>
    <property type="evidence" value="ECO:0007669"/>
    <property type="project" value="TreeGrafter"/>
</dbReference>
<name>A0A146K7L6_9EUKA</name>
<gene>
    <name evidence="12" type="ORF">TPC1_15085</name>
</gene>
<keyword evidence="5 9" id="KW-0067">ATP-binding</keyword>
<dbReference type="EMBL" id="GDID01003766">
    <property type="protein sequence ID" value="JAP92840.1"/>
    <property type="molecule type" value="Transcribed_RNA"/>
</dbReference>
<dbReference type="EC" id="6.3.4.2" evidence="9"/>
<comment type="pathway">
    <text evidence="1 9">Pyrimidine metabolism; CTP biosynthesis via de novo pathway; CTP from UDP: step 2/2.</text>
</comment>
<dbReference type="GO" id="GO:0044210">
    <property type="term" value="P:'de novo' CTP biosynthetic process"/>
    <property type="evidence" value="ECO:0007669"/>
    <property type="project" value="UniProtKB-UniRule"/>
</dbReference>
<dbReference type="Pfam" id="PF06418">
    <property type="entry name" value="CTP_synth_N"/>
    <property type="match status" value="1"/>
</dbReference>
<dbReference type="GO" id="GO:0003883">
    <property type="term" value="F:CTP synthase activity"/>
    <property type="evidence" value="ECO:0007669"/>
    <property type="project" value="UniProtKB-UniRule"/>
</dbReference>
<organism evidence="12">
    <name type="scientific">Trepomonas sp. PC1</name>
    <dbReference type="NCBI Taxonomy" id="1076344"/>
    <lineage>
        <taxon>Eukaryota</taxon>
        <taxon>Metamonada</taxon>
        <taxon>Diplomonadida</taxon>
        <taxon>Hexamitidae</taxon>
        <taxon>Hexamitinae</taxon>
        <taxon>Trepomonas</taxon>
    </lineage>
</organism>
<evidence type="ECO:0000259" key="11">
    <source>
        <dbReference type="Pfam" id="PF06418"/>
    </source>
</evidence>
<accession>A0A146K7L6</accession>